<dbReference type="InterPro" id="IPR050471">
    <property type="entry name" value="AB_hydrolase"/>
</dbReference>
<dbReference type="InterPro" id="IPR000073">
    <property type="entry name" value="AB_hydrolase_1"/>
</dbReference>
<dbReference type="PANTHER" id="PTHR43433:SF5">
    <property type="entry name" value="AB HYDROLASE-1 DOMAIN-CONTAINING PROTEIN"/>
    <property type="match status" value="1"/>
</dbReference>
<dbReference type="EC" id="3.3.2.10" evidence="2"/>
<dbReference type="GO" id="GO:0004301">
    <property type="term" value="F:epoxide hydrolase activity"/>
    <property type="evidence" value="ECO:0007669"/>
    <property type="project" value="UniProtKB-EC"/>
</dbReference>
<gene>
    <name evidence="2" type="ORF">ENKNEFLB_03943</name>
</gene>
<evidence type="ECO:0000259" key="1">
    <source>
        <dbReference type="Pfam" id="PF00561"/>
    </source>
</evidence>
<dbReference type="EMBL" id="CP075371">
    <property type="protein sequence ID" value="QVT81533.1"/>
    <property type="molecule type" value="Genomic_DNA"/>
</dbReference>
<dbReference type="PANTHER" id="PTHR43433">
    <property type="entry name" value="HYDROLASE, ALPHA/BETA FOLD FAMILY PROTEIN"/>
    <property type="match status" value="1"/>
</dbReference>
<sequence>MTATTRLLALPDGRDLEVLDGGDPDGRVLVLHGGQPSAAVRSPLLDGAAREAGLRLLTTSRPGYGASSPRPGAYRVRDDVDDVEALLDDVGAEEFVTLGWSGGGPRALACAALLPDRCRAATSLAGVAPHDAAGLDWSAGMAPENVAEFGAAEQGPEAYESYLVAELLPVLRTGTDDLAAALGGLVPPVDRQAMVDGMAPWMAETFSRAGAQGVRGMRDDGLAIVAPWGFDLARITVPTAVWQGTEDAMVPVAHGRWLAEHVPGTTAHLLDGEGHLSLVTRVGEMLAELKELAGW</sequence>
<accession>A0ABX8EQA0</accession>
<keyword evidence="2" id="KW-0378">Hydrolase</keyword>
<proteinExistence type="predicted"/>
<dbReference type="Proteomes" id="UP000679307">
    <property type="component" value="Chromosome"/>
</dbReference>
<name>A0ABX8EQA0_9ACTN</name>
<evidence type="ECO:0000313" key="2">
    <source>
        <dbReference type="EMBL" id="QVT81533.1"/>
    </source>
</evidence>
<protein>
    <submittedName>
        <fullName evidence="2">Epoxide hydrolase B</fullName>
        <ecNumber evidence="2">3.3.2.10</ecNumber>
    </submittedName>
</protein>
<keyword evidence="3" id="KW-1185">Reference proteome</keyword>
<reference evidence="2 3" key="1">
    <citation type="submission" date="2021-05" db="EMBL/GenBank/DDBJ databases">
        <title>Complete genome of Nocardioides aquaticus KCTC 9944T isolated from meromictic and hypersaline Ekho Lake, Antarctica.</title>
        <authorList>
            <person name="Hwang K."/>
            <person name="Kim K.M."/>
            <person name="Choe H."/>
        </authorList>
    </citation>
    <scope>NUCLEOTIDE SEQUENCE [LARGE SCALE GENOMIC DNA]</scope>
    <source>
        <strain evidence="2 3">KCTC 9944</strain>
    </source>
</reference>
<evidence type="ECO:0000313" key="3">
    <source>
        <dbReference type="Proteomes" id="UP000679307"/>
    </source>
</evidence>
<dbReference type="Pfam" id="PF00561">
    <property type="entry name" value="Abhydrolase_1"/>
    <property type="match status" value="1"/>
</dbReference>
<feature type="domain" description="AB hydrolase-1" evidence="1">
    <location>
        <begin position="27"/>
        <end position="136"/>
    </location>
</feature>
<organism evidence="2 3">
    <name type="scientific">Nocardioides aquaticus</name>
    <dbReference type="NCBI Taxonomy" id="160826"/>
    <lineage>
        <taxon>Bacteria</taxon>
        <taxon>Bacillati</taxon>
        <taxon>Actinomycetota</taxon>
        <taxon>Actinomycetes</taxon>
        <taxon>Propionibacteriales</taxon>
        <taxon>Nocardioidaceae</taxon>
        <taxon>Nocardioides</taxon>
    </lineage>
</organism>
<dbReference type="RefSeq" id="WP_246535675.1">
    <property type="nucleotide sequence ID" value="NZ_BAAAHS010000103.1"/>
</dbReference>